<comment type="subcellular location">
    <subcellularLocation>
        <location evidence="1">Cytoplasm</location>
    </subcellularLocation>
</comment>
<dbReference type="Gene3D" id="1.25.10.10">
    <property type="entry name" value="Leucine-rich Repeat Variant"/>
    <property type="match status" value="1"/>
</dbReference>
<dbReference type="VEuPathDB" id="FungiDB:MPH_07656"/>
<keyword evidence="2" id="KW-0963">Cytoplasm</keyword>
<evidence type="ECO:0000313" key="9">
    <source>
        <dbReference type="EMBL" id="EKG15140.1"/>
    </source>
</evidence>
<evidence type="ECO:0000256" key="4">
    <source>
        <dbReference type="ARBA" id="ARBA00022737"/>
    </source>
</evidence>
<dbReference type="FunCoup" id="K2SE55">
    <property type="interactions" value="1341"/>
</dbReference>
<feature type="repeat" description="WD" evidence="5">
    <location>
        <begin position="10"/>
        <end position="50"/>
    </location>
</feature>
<evidence type="ECO:0000256" key="1">
    <source>
        <dbReference type="ARBA" id="ARBA00004496"/>
    </source>
</evidence>
<dbReference type="InterPro" id="IPR011989">
    <property type="entry name" value="ARM-like"/>
</dbReference>
<dbReference type="EMBL" id="AHHD01000325">
    <property type="protein sequence ID" value="EKG15140.1"/>
    <property type="molecule type" value="Genomic_DNA"/>
</dbReference>
<feature type="compositionally biased region" description="Polar residues" evidence="6">
    <location>
        <begin position="459"/>
        <end position="472"/>
    </location>
</feature>
<dbReference type="GO" id="GO:0043161">
    <property type="term" value="P:proteasome-mediated ubiquitin-dependent protein catabolic process"/>
    <property type="evidence" value="ECO:0007669"/>
    <property type="project" value="TreeGrafter"/>
</dbReference>
<gene>
    <name evidence="9" type="ORF">MPH_07656</name>
</gene>
<comment type="caution">
    <text evidence="9">The sequence shown here is derived from an EMBL/GenBank/DDBJ whole genome shotgun (WGS) entry which is preliminary data.</text>
</comment>
<evidence type="ECO:0000259" key="7">
    <source>
        <dbReference type="PROSITE" id="PS51394"/>
    </source>
</evidence>
<dbReference type="Pfam" id="PF09070">
    <property type="entry name" value="PFU"/>
    <property type="match status" value="1"/>
</dbReference>
<dbReference type="InterPro" id="IPR020472">
    <property type="entry name" value="WD40_PAC1"/>
</dbReference>
<dbReference type="PRINTS" id="PR00320">
    <property type="entry name" value="GPROTEINBRPT"/>
</dbReference>
<dbReference type="PROSITE" id="PS51396">
    <property type="entry name" value="PUL"/>
    <property type="match status" value="1"/>
</dbReference>
<dbReference type="InterPro" id="IPR015943">
    <property type="entry name" value="WD40/YVTN_repeat-like_dom_sf"/>
</dbReference>
<dbReference type="STRING" id="1126212.K2SE55"/>
<evidence type="ECO:0000256" key="6">
    <source>
        <dbReference type="SAM" id="MobiDB-lite"/>
    </source>
</evidence>
<dbReference type="GO" id="GO:0043130">
    <property type="term" value="F:ubiquitin binding"/>
    <property type="evidence" value="ECO:0007669"/>
    <property type="project" value="TreeGrafter"/>
</dbReference>
<organism evidence="9 10">
    <name type="scientific">Macrophomina phaseolina (strain MS6)</name>
    <name type="common">Charcoal rot fungus</name>
    <dbReference type="NCBI Taxonomy" id="1126212"/>
    <lineage>
        <taxon>Eukaryota</taxon>
        <taxon>Fungi</taxon>
        <taxon>Dikarya</taxon>
        <taxon>Ascomycota</taxon>
        <taxon>Pezizomycotina</taxon>
        <taxon>Dothideomycetes</taxon>
        <taxon>Dothideomycetes incertae sedis</taxon>
        <taxon>Botryosphaeriales</taxon>
        <taxon>Botryosphaeriaceae</taxon>
        <taxon>Macrophomina</taxon>
    </lineage>
</organism>
<protein>
    <recommendedName>
        <fullName evidence="11">Phospholipase A-2-activating protein</fullName>
    </recommendedName>
</protein>
<dbReference type="InterPro" id="IPR013535">
    <property type="entry name" value="PUL_dom"/>
</dbReference>
<dbReference type="PROSITE" id="PS51394">
    <property type="entry name" value="PFU"/>
    <property type="match status" value="1"/>
</dbReference>
<dbReference type="SUPFAM" id="SSF50978">
    <property type="entry name" value="WD40 repeat-like"/>
    <property type="match status" value="1"/>
</dbReference>
<dbReference type="PANTHER" id="PTHR19849:SF0">
    <property type="entry name" value="PHOSPHOLIPASE A-2-ACTIVATING PROTEIN"/>
    <property type="match status" value="1"/>
</dbReference>
<dbReference type="Pfam" id="PF08324">
    <property type="entry name" value="PUL"/>
    <property type="match status" value="1"/>
</dbReference>
<dbReference type="FunFam" id="2.130.10.10:FF:000236">
    <property type="entry name" value="Polyubiquitin binding protein (Doa1/Ufd3)"/>
    <property type="match status" value="1"/>
</dbReference>
<dbReference type="Gene3D" id="2.130.10.10">
    <property type="entry name" value="YVTN repeat-like/Quinoprotein amine dehydrogenase"/>
    <property type="match status" value="1"/>
</dbReference>
<evidence type="ECO:0008006" key="11">
    <source>
        <dbReference type="Google" id="ProtNLM"/>
    </source>
</evidence>
<dbReference type="CDD" id="cd00200">
    <property type="entry name" value="WD40"/>
    <property type="match status" value="1"/>
</dbReference>
<feature type="repeat" description="WD" evidence="5">
    <location>
        <begin position="232"/>
        <end position="263"/>
    </location>
</feature>
<reference evidence="9 10" key="1">
    <citation type="journal article" date="2012" name="BMC Genomics">
        <title>Tools to kill: Genome of one of the most destructive plant pathogenic fungi Macrophomina phaseolina.</title>
        <authorList>
            <person name="Islam M.S."/>
            <person name="Haque M.S."/>
            <person name="Islam M.M."/>
            <person name="Emdad E.M."/>
            <person name="Halim A."/>
            <person name="Hossen Q.M.M."/>
            <person name="Hossain M.Z."/>
            <person name="Ahmed B."/>
            <person name="Rahim S."/>
            <person name="Rahman M.S."/>
            <person name="Alam M.M."/>
            <person name="Hou S."/>
            <person name="Wan X."/>
            <person name="Saito J.A."/>
            <person name="Alam M."/>
        </authorList>
    </citation>
    <scope>NUCLEOTIDE SEQUENCE [LARGE SCALE GENOMIC DNA]</scope>
    <source>
        <strain evidence="9 10">MS6</strain>
    </source>
</reference>
<name>K2SE55_MACPH</name>
<dbReference type="Proteomes" id="UP000007129">
    <property type="component" value="Unassembled WGS sequence"/>
</dbReference>
<proteinExistence type="predicted"/>
<feature type="domain" description="PUL" evidence="8">
    <location>
        <begin position="503"/>
        <end position="775"/>
    </location>
</feature>
<keyword evidence="4" id="KW-0677">Repeat</keyword>
<feature type="region of interest" description="Disordered" evidence="6">
    <location>
        <begin position="459"/>
        <end position="500"/>
    </location>
</feature>
<dbReference type="AlphaFoldDB" id="K2SE55"/>
<accession>K2SE55</accession>
<dbReference type="GO" id="GO:0005634">
    <property type="term" value="C:nucleus"/>
    <property type="evidence" value="ECO:0007669"/>
    <property type="project" value="TreeGrafter"/>
</dbReference>
<dbReference type="InterPro" id="IPR038122">
    <property type="entry name" value="PFU_sf"/>
</dbReference>
<dbReference type="Gene3D" id="3.10.20.870">
    <property type="entry name" value="PFU (PLAA family ubiquitin binding), C-terminal domain"/>
    <property type="match status" value="1"/>
</dbReference>
<feature type="domain" description="PFU" evidence="7">
    <location>
        <begin position="371"/>
        <end position="467"/>
    </location>
</feature>
<dbReference type="PROSITE" id="PS50082">
    <property type="entry name" value="WD_REPEATS_2"/>
    <property type="match status" value="4"/>
</dbReference>
<dbReference type="InParanoid" id="K2SE55"/>
<dbReference type="OrthoDB" id="10265988at2759"/>
<evidence type="ECO:0000256" key="3">
    <source>
        <dbReference type="ARBA" id="ARBA00022574"/>
    </source>
</evidence>
<dbReference type="PANTHER" id="PTHR19849">
    <property type="entry name" value="PHOSPHOLIPASE A-2-ACTIVATING PROTEIN"/>
    <property type="match status" value="1"/>
</dbReference>
<dbReference type="GO" id="GO:0005737">
    <property type="term" value="C:cytoplasm"/>
    <property type="evidence" value="ECO:0007669"/>
    <property type="project" value="UniProtKB-SubCell"/>
</dbReference>
<dbReference type="GO" id="GO:0010992">
    <property type="term" value="P:ubiquitin recycling"/>
    <property type="evidence" value="ECO:0007669"/>
    <property type="project" value="TreeGrafter"/>
</dbReference>
<feature type="repeat" description="WD" evidence="5">
    <location>
        <begin position="204"/>
        <end position="232"/>
    </location>
</feature>
<evidence type="ECO:0000256" key="2">
    <source>
        <dbReference type="ARBA" id="ARBA00022490"/>
    </source>
</evidence>
<dbReference type="InterPro" id="IPR036322">
    <property type="entry name" value="WD40_repeat_dom_sf"/>
</dbReference>
<dbReference type="Pfam" id="PF00400">
    <property type="entry name" value="WD40"/>
    <property type="match status" value="6"/>
</dbReference>
<keyword evidence="3 5" id="KW-0853">WD repeat</keyword>
<dbReference type="HOGENOM" id="CLU_011791_2_0_1"/>
<sequence length="787" mass="84760">MGDFKLSAQLQGHEDDVRSVAFPDPSFALSASRDATVRVWKLLSNSPPTYDCTLASHGTAFVNSVAYVPPSQNYPDGLIVAGGKDTIIEVRQPSKAPQDNAEALLLGHQSNVCALDVSEDGRTIVSGSWDTEARIWQIGNWEASTVLRGHTASVWAVLAYDRKIVITGCADKQIRFFTTDGKLLRSIPGGPDVVRALCRLPKDHPSGAQFASAGNDGVIRLWTIEGQQVAELHGHENFIYSLAVLPTGELVSSSEDRTVRIWKGDQCVQTITHPAISVWSVAVCQQNGDIVSGASDRIVRIFSRAQDRQADANAIKEFEDAVKGSAIPQQQVGNINKEQLPGPEFLTSKSGTKEGQVQMIREANGNVSAYQWSTAASQWLNVGTVVDAVGSSGKKISYNGKDYDYVFDVDIEDGKPPLKLPYNLSQNPYETARKFIEDNKLPISYLDQVTNFIVTNTQGATLGQSSGPTQAPASDPWGTESRYRPGEVGAAAPQNVPAASKPKVLPQTSYLKIDTANLAVIEKKIKEVNQQLLDEGLKDISLNPSDISALSATCRQLQQASSAKSTSTAGIDVAVKIATTWPGDKRLPGLDLLRLLAAASATTATHTSSGDTTIVHLLRDAGTFAPDSPANNVMLGVRVFANMFNTEEGRTIMDGTFEVIHPLIQPFIRSHLSNRNLIVAITTLYINFAVLLTSPSHNADRALTLLDDLTNLINTVEEPEALYRALVGAGTLLALGEDFRAAAQEVFDFEKALARAEQVSKEERVKSVVTEMRDELASVAAAAAAAA</sequence>
<dbReference type="SMART" id="SM00320">
    <property type="entry name" value="WD40"/>
    <property type="match status" value="7"/>
</dbReference>
<evidence type="ECO:0000256" key="5">
    <source>
        <dbReference type="PROSITE-ProRule" id="PRU00221"/>
    </source>
</evidence>
<dbReference type="eggNOG" id="KOG0301">
    <property type="taxonomic scope" value="Eukaryota"/>
</dbReference>
<evidence type="ECO:0000259" key="8">
    <source>
        <dbReference type="PROSITE" id="PS51396"/>
    </source>
</evidence>
<dbReference type="FunFam" id="3.10.20.870:FF:000003">
    <property type="entry name" value="Polyubiquitin binding (Doa1 Ufd3) protein"/>
    <property type="match status" value="1"/>
</dbReference>
<dbReference type="InterPro" id="IPR001680">
    <property type="entry name" value="WD40_rpt"/>
</dbReference>
<dbReference type="PROSITE" id="PS50294">
    <property type="entry name" value="WD_REPEATS_REGION"/>
    <property type="match status" value="3"/>
</dbReference>
<evidence type="ECO:0000313" key="10">
    <source>
        <dbReference type="Proteomes" id="UP000007129"/>
    </source>
</evidence>
<feature type="repeat" description="WD" evidence="5">
    <location>
        <begin position="105"/>
        <end position="146"/>
    </location>
</feature>
<dbReference type="InterPro" id="IPR015155">
    <property type="entry name" value="PFU"/>
</dbReference>